<keyword evidence="3" id="KW-1185">Reference proteome</keyword>
<comment type="caution">
    <text evidence="2">The sequence shown here is derived from an EMBL/GenBank/DDBJ whole genome shotgun (WGS) entry which is preliminary data.</text>
</comment>
<evidence type="ECO:0000313" key="3">
    <source>
        <dbReference type="Proteomes" id="UP000324222"/>
    </source>
</evidence>
<organism evidence="2 3">
    <name type="scientific">Portunus trituberculatus</name>
    <name type="common">Swimming crab</name>
    <name type="synonym">Neptunus trituberculatus</name>
    <dbReference type="NCBI Taxonomy" id="210409"/>
    <lineage>
        <taxon>Eukaryota</taxon>
        <taxon>Metazoa</taxon>
        <taxon>Ecdysozoa</taxon>
        <taxon>Arthropoda</taxon>
        <taxon>Crustacea</taxon>
        <taxon>Multicrustacea</taxon>
        <taxon>Malacostraca</taxon>
        <taxon>Eumalacostraca</taxon>
        <taxon>Eucarida</taxon>
        <taxon>Decapoda</taxon>
        <taxon>Pleocyemata</taxon>
        <taxon>Brachyura</taxon>
        <taxon>Eubrachyura</taxon>
        <taxon>Portunoidea</taxon>
        <taxon>Portunidae</taxon>
        <taxon>Portuninae</taxon>
        <taxon>Portunus</taxon>
    </lineage>
</organism>
<feature type="compositionally biased region" description="Low complexity" evidence="1">
    <location>
        <begin position="31"/>
        <end position="46"/>
    </location>
</feature>
<evidence type="ECO:0000256" key="1">
    <source>
        <dbReference type="SAM" id="MobiDB-lite"/>
    </source>
</evidence>
<proteinExistence type="predicted"/>
<dbReference type="Proteomes" id="UP000324222">
    <property type="component" value="Unassembled WGS sequence"/>
</dbReference>
<dbReference type="AlphaFoldDB" id="A0A5B7GLJ0"/>
<protein>
    <submittedName>
        <fullName evidence="2">Uncharacterized protein</fullName>
    </submittedName>
</protein>
<name>A0A5B7GLJ0_PORTR</name>
<evidence type="ECO:0000313" key="2">
    <source>
        <dbReference type="EMBL" id="MPC58426.1"/>
    </source>
</evidence>
<reference evidence="2 3" key="1">
    <citation type="submission" date="2019-05" db="EMBL/GenBank/DDBJ databases">
        <title>Another draft genome of Portunus trituberculatus and its Hox gene families provides insights of decapod evolution.</title>
        <authorList>
            <person name="Jeong J.-H."/>
            <person name="Song I."/>
            <person name="Kim S."/>
            <person name="Choi T."/>
            <person name="Kim D."/>
            <person name="Ryu S."/>
            <person name="Kim W."/>
        </authorList>
    </citation>
    <scope>NUCLEOTIDE SEQUENCE [LARGE SCALE GENOMIC DNA]</scope>
    <source>
        <tissue evidence="2">Muscle</tissue>
    </source>
</reference>
<accession>A0A5B7GLJ0</accession>
<sequence length="60" mass="6579">MTPCWYPFLTRPGCGSIAHGTTLLGPRQYGSTTTLHHPPTSPLNPNKRSTCVLAEQEKNL</sequence>
<gene>
    <name evidence="2" type="ORF">E2C01_052431</name>
</gene>
<feature type="region of interest" description="Disordered" evidence="1">
    <location>
        <begin position="28"/>
        <end position="47"/>
    </location>
</feature>
<dbReference type="EMBL" id="VSRR010015668">
    <property type="protein sequence ID" value="MPC58426.1"/>
    <property type="molecule type" value="Genomic_DNA"/>
</dbReference>